<feature type="region of interest" description="Disordered" evidence="2">
    <location>
        <begin position="664"/>
        <end position="686"/>
    </location>
</feature>
<keyword evidence="1" id="KW-0175">Coiled coil</keyword>
<evidence type="ECO:0000313" key="3">
    <source>
        <dbReference type="EMBL" id="RDB28210.1"/>
    </source>
</evidence>
<feature type="compositionally biased region" description="Low complexity" evidence="2">
    <location>
        <begin position="447"/>
        <end position="456"/>
    </location>
</feature>
<organism evidence="3 4">
    <name type="scientific">Hypsizygus marmoreus</name>
    <name type="common">White beech mushroom</name>
    <name type="synonym">Agaricus marmoreus</name>
    <dbReference type="NCBI Taxonomy" id="39966"/>
    <lineage>
        <taxon>Eukaryota</taxon>
        <taxon>Fungi</taxon>
        <taxon>Dikarya</taxon>
        <taxon>Basidiomycota</taxon>
        <taxon>Agaricomycotina</taxon>
        <taxon>Agaricomycetes</taxon>
        <taxon>Agaricomycetidae</taxon>
        <taxon>Agaricales</taxon>
        <taxon>Tricholomatineae</taxon>
        <taxon>Lyophyllaceae</taxon>
        <taxon>Hypsizygus</taxon>
    </lineage>
</organism>
<reference evidence="3" key="1">
    <citation type="submission" date="2018-04" db="EMBL/GenBank/DDBJ databases">
        <title>Whole genome sequencing of Hypsizygus marmoreus.</title>
        <authorList>
            <person name="Choi I.-G."/>
            <person name="Min B."/>
            <person name="Kim J.-G."/>
            <person name="Kim S."/>
            <person name="Oh Y.-L."/>
            <person name="Kong W.-S."/>
            <person name="Park H."/>
            <person name="Jeong J."/>
            <person name="Song E.-S."/>
        </authorList>
    </citation>
    <scope>NUCLEOTIDE SEQUENCE [LARGE SCALE GENOMIC DNA]</scope>
    <source>
        <strain evidence="3">51987-8</strain>
    </source>
</reference>
<feature type="compositionally biased region" description="Polar residues" evidence="2">
    <location>
        <begin position="392"/>
        <end position="421"/>
    </location>
</feature>
<feature type="region of interest" description="Disordered" evidence="2">
    <location>
        <begin position="737"/>
        <end position="787"/>
    </location>
</feature>
<feature type="compositionally biased region" description="Gly residues" evidence="2">
    <location>
        <begin position="757"/>
        <end position="771"/>
    </location>
</feature>
<sequence>MPPDNGWSHYNDDEDGSSSSTTTPSNVPPPHHVRATNNGQTKPASHHRTSREYERRHLYEEQARELKKQLLVAKRQVQAEQLRASGAENNLKVVTGHLKLINEQRVAAVRDAARANEELRLYKVQLEKAQTEILRAQNTLEIIDTQRYEAEKEAAQFRSQVRQLRQEQAVREAMEEGRRAGLREGLEHGRHMGIQEAQIAFEEMELEESVNEGYYHHDDYPDDIDDEYRPRSRYIESSDASHRTMTPPPQRQEPPLPVPPPPLAQPVPVPHGAPPPRSYPSVRHSPVSIPPDGYIPALDADHIIRIPPPHEFSRPPPTPEPVASPQLPRDEQLPSQPPPAAQRSNRGGGHRARHTNSSPGSTSTGLSQFDMVSDPPYAAAGLRTPLSVIHEGNSTHTTSPNPQSANDLRHQSSWGGSSYRSNGGPPPALPDLGAYVASRTHYHRPTLSDSSSDSLLTAEGNDNGRRRSFASVSTLPDINIQPPSRPTSYGTPGQQHPNGDGNSVNDYFHADTAAELAPTMPNPVVLPDNQLPQGFVPTGGFTPTPSSTSMMPGGFNSNPNERPVIPDPALFRHSNSPDSPDDDDDAVSSAMSADTLTTPPPNGNRTRRRVRVSGMGTVGGGGDEEHMTRPPTHPSSASGLGLWTSSSPSPAPIPIPPVPIGGGSVSGRSVRSRPGSTVPDAIPIPMNMNMGFDTPVSTGNSRHIRVGSTDTLMTPPPGEGRGRLMDMVGGAEVTGIGSGSKAGSVVGSKAGSRAGSVAGGSVNGSAVGGGTARSLKSRPGSRNTNRS</sequence>
<dbReference type="AlphaFoldDB" id="A0A369K3Z1"/>
<dbReference type="OrthoDB" id="3008370at2759"/>
<gene>
    <name evidence="3" type="ORF">Hypma_001375</name>
</gene>
<feature type="compositionally biased region" description="Low complexity" evidence="2">
    <location>
        <begin position="666"/>
        <end position="676"/>
    </location>
</feature>
<keyword evidence="4" id="KW-1185">Reference proteome</keyword>
<feature type="region of interest" description="Disordered" evidence="2">
    <location>
        <begin position="551"/>
        <end position="647"/>
    </location>
</feature>
<evidence type="ECO:0000256" key="2">
    <source>
        <dbReference type="SAM" id="MobiDB-lite"/>
    </source>
</evidence>
<feature type="compositionally biased region" description="Pro residues" evidence="2">
    <location>
        <begin position="306"/>
        <end position="322"/>
    </location>
</feature>
<dbReference type="InParanoid" id="A0A369K3Z1"/>
<feature type="compositionally biased region" description="Polar residues" evidence="2">
    <location>
        <begin position="355"/>
        <end position="367"/>
    </location>
</feature>
<feature type="compositionally biased region" description="Polar residues" evidence="2">
    <location>
        <begin position="486"/>
        <end position="502"/>
    </location>
</feature>
<dbReference type="STRING" id="39966.A0A369K3Z1"/>
<feature type="region of interest" description="Disordered" evidence="2">
    <location>
        <begin position="390"/>
        <end position="502"/>
    </location>
</feature>
<evidence type="ECO:0000313" key="4">
    <source>
        <dbReference type="Proteomes" id="UP000076154"/>
    </source>
</evidence>
<proteinExistence type="predicted"/>
<comment type="caution">
    <text evidence="3">The sequence shown here is derived from an EMBL/GenBank/DDBJ whole genome shotgun (WGS) entry which is preliminary data.</text>
</comment>
<dbReference type="Proteomes" id="UP000076154">
    <property type="component" value="Unassembled WGS sequence"/>
</dbReference>
<name>A0A369K3Z1_HYPMA</name>
<feature type="region of interest" description="Disordered" evidence="2">
    <location>
        <begin position="236"/>
        <end position="378"/>
    </location>
</feature>
<accession>A0A369K3Z1</accession>
<feature type="coiled-coil region" evidence="1">
    <location>
        <begin position="56"/>
        <end position="167"/>
    </location>
</feature>
<evidence type="ECO:0000256" key="1">
    <source>
        <dbReference type="SAM" id="Coils"/>
    </source>
</evidence>
<feature type="compositionally biased region" description="Pro residues" evidence="2">
    <location>
        <begin position="246"/>
        <end position="278"/>
    </location>
</feature>
<protein>
    <submittedName>
        <fullName evidence="3">Uncharacterized protein</fullName>
    </submittedName>
</protein>
<feature type="compositionally biased region" description="Low complexity" evidence="2">
    <location>
        <begin position="587"/>
        <end position="597"/>
    </location>
</feature>
<feature type="compositionally biased region" description="Low complexity" evidence="2">
    <location>
        <begin position="739"/>
        <end position="756"/>
    </location>
</feature>
<dbReference type="EMBL" id="LUEZ02000012">
    <property type="protein sequence ID" value="RDB28210.1"/>
    <property type="molecule type" value="Genomic_DNA"/>
</dbReference>
<feature type="region of interest" description="Disordered" evidence="2">
    <location>
        <begin position="1"/>
        <end position="53"/>
    </location>
</feature>